<protein>
    <submittedName>
        <fullName evidence="1">Uncharacterized protein</fullName>
    </submittedName>
</protein>
<dbReference type="HOGENOM" id="CLU_2588925_0_0_6"/>
<gene>
    <name evidence="1" type="ORF">XBFM1_2000002</name>
</gene>
<dbReference type="Proteomes" id="UP000028487">
    <property type="component" value="Unassembled WGS sequence"/>
</dbReference>
<organism evidence="1 2">
    <name type="scientific">Xenorhabdus bovienii str. feltiae Moldova</name>
    <dbReference type="NCBI Taxonomy" id="1398200"/>
    <lineage>
        <taxon>Bacteria</taxon>
        <taxon>Pseudomonadati</taxon>
        <taxon>Pseudomonadota</taxon>
        <taxon>Gammaproteobacteria</taxon>
        <taxon>Enterobacterales</taxon>
        <taxon>Morganellaceae</taxon>
        <taxon>Xenorhabdus</taxon>
    </lineage>
</organism>
<name>A0A077NRR1_XENBV</name>
<evidence type="ECO:0000313" key="1">
    <source>
        <dbReference type="EMBL" id="CDH01153.1"/>
    </source>
</evidence>
<dbReference type="EMBL" id="CBSV010000114">
    <property type="protein sequence ID" value="CDH01153.1"/>
    <property type="molecule type" value="Genomic_DNA"/>
</dbReference>
<sequence>MKMEQTKYIVTYLGDYLCGHRHTLRIYTEAHDALGAIEKSQAVFTDDRLISINHTLFSVMPEEFNENTIADIDLCPNTEVKSC</sequence>
<proteinExistence type="predicted"/>
<dbReference type="AlphaFoldDB" id="A0A077NRR1"/>
<comment type="caution">
    <text evidence="1">The sequence shown here is derived from an EMBL/GenBank/DDBJ whole genome shotgun (WGS) entry which is preliminary data.</text>
</comment>
<reference evidence="1" key="1">
    <citation type="submission" date="2013-07" db="EMBL/GenBank/DDBJ databases">
        <title>Sub-species coevolution in mutualistic symbiosis.</title>
        <authorList>
            <person name="Murfin K."/>
            <person name="Klassen J."/>
            <person name="Lee M."/>
            <person name="Forst S."/>
            <person name="Stock P."/>
            <person name="Goodrich-Blair H."/>
        </authorList>
    </citation>
    <scope>NUCLEOTIDE SEQUENCE [LARGE SCALE GENOMIC DNA]</scope>
    <source>
        <strain evidence="1">Feltiae Moldova</strain>
    </source>
</reference>
<accession>A0A077NRR1</accession>
<evidence type="ECO:0000313" key="2">
    <source>
        <dbReference type="Proteomes" id="UP000028487"/>
    </source>
</evidence>